<proteinExistence type="predicted"/>
<evidence type="ECO:0000313" key="3">
    <source>
        <dbReference type="Proteomes" id="UP000784919"/>
    </source>
</evidence>
<reference evidence="2" key="1">
    <citation type="journal article" date="2020" name="bioRxiv">
        <title>Whole genome comparisons of ergot fungi reveals the divergence and evolution of species within the genus Claviceps are the result of varying mechanisms driving genome evolution and host range expansion.</title>
        <authorList>
            <person name="Wyka S.A."/>
            <person name="Mondo S.J."/>
            <person name="Liu M."/>
            <person name="Dettman J."/>
            <person name="Nalam V."/>
            <person name="Broders K.D."/>
        </authorList>
    </citation>
    <scope>NUCLEOTIDE SEQUENCE</scope>
    <source>
        <strain evidence="2">CCC 1102</strain>
    </source>
</reference>
<feature type="region of interest" description="Disordered" evidence="1">
    <location>
        <begin position="342"/>
        <end position="499"/>
    </location>
</feature>
<organism evidence="2 3">
    <name type="scientific">Claviceps arundinis</name>
    <dbReference type="NCBI Taxonomy" id="1623583"/>
    <lineage>
        <taxon>Eukaryota</taxon>
        <taxon>Fungi</taxon>
        <taxon>Dikarya</taxon>
        <taxon>Ascomycota</taxon>
        <taxon>Pezizomycotina</taxon>
        <taxon>Sordariomycetes</taxon>
        <taxon>Hypocreomycetidae</taxon>
        <taxon>Hypocreales</taxon>
        <taxon>Clavicipitaceae</taxon>
        <taxon>Claviceps</taxon>
    </lineage>
</organism>
<protein>
    <submittedName>
        <fullName evidence="2">Uncharacterized protein</fullName>
    </submittedName>
</protein>
<dbReference type="OrthoDB" id="2351940at2759"/>
<name>A0A9P7MSH5_9HYPO</name>
<feature type="region of interest" description="Disordered" evidence="1">
    <location>
        <begin position="1"/>
        <end position="41"/>
    </location>
</feature>
<feature type="compositionally biased region" description="Polar residues" evidence="1">
    <location>
        <begin position="466"/>
        <end position="487"/>
    </location>
</feature>
<dbReference type="Proteomes" id="UP000784919">
    <property type="component" value="Unassembled WGS sequence"/>
</dbReference>
<evidence type="ECO:0000256" key="1">
    <source>
        <dbReference type="SAM" id="MobiDB-lite"/>
    </source>
</evidence>
<accession>A0A9P7MSH5</accession>
<comment type="caution">
    <text evidence="2">The sequence shown here is derived from an EMBL/GenBank/DDBJ whole genome shotgun (WGS) entry which is preliminary data.</text>
</comment>
<feature type="compositionally biased region" description="Basic and acidic residues" evidence="1">
    <location>
        <begin position="488"/>
        <end position="499"/>
    </location>
</feature>
<feature type="compositionally biased region" description="Pro residues" evidence="1">
    <location>
        <begin position="25"/>
        <end position="35"/>
    </location>
</feature>
<dbReference type="AlphaFoldDB" id="A0A9P7MSH5"/>
<feature type="compositionally biased region" description="Basic and acidic residues" evidence="1">
    <location>
        <begin position="169"/>
        <end position="180"/>
    </location>
</feature>
<evidence type="ECO:0000313" key="2">
    <source>
        <dbReference type="EMBL" id="KAG5967697.1"/>
    </source>
</evidence>
<dbReference type="EMBL" id="SRPS01000116">
    <property type="protein sequence ID" value="KAG5967697.1"/>
    <property type="molecule type" value="Genomic_DNA"/>
</dbReference>
<feature type="region of interest" description="Disordered" evidence="1">
    <location>
        <begin position="160"/>
        <end position="201"/>
    </location>
</feature>
<sequence>MASRSGAGSSGLDQNDTRDEADEFPPLPRSAPRLPPLRALNGDLVLPPPGLASLSSLATSTRPAASRYWSTAARRAERIRNIYDHTPTSDDLGSSTMDHPWLTSSRRALHLRPIYISAAERDRLARPADLDELDHLDEANTQLRTLLDMTTQVHLMTPLLQSTTSPTVRSRDVSDDDNIRSKRRRVGSNPPVPSSRGFRYGRYGQVEPGRLRMEIVSCDGGMFSNESFRTADNILNDDVSTYCSTGNRCNIVLRHQDASVFALEELVIKTPGGKKSSHPYVFSKTKLSIPCCLCSDFGMCSMSDRLFLIRAFFYQSVTEGLVFISMDENDLLNRTAHYQIQYTDQPHSPRSDDGAASQPPSERDATPRHIVSIRHHNDGTSSTRIHHSRSSSLSQNPASAGYPWRLPDMPPEFDSYQPHFNITTERTSDDEENVSQIPRTLRRPPNRIGSLPFETESSDSDPDTPQPLSTNFTRYLDRQLSNSSDSRYTPREEYRARETDRDPYDVSLFEAWEAHNSATQDAIRAVGGGLLVPHAKFYIDRETSQCTIRFTPAVSGRFILLKLWGRRFDGVKSVYVQSVVAKGFAGPRYFPSVQLA</sequence>
<gene>
    <name evidence="2" type="ORF">E4U56_000678</name>
</gene>